<keyword evidence="2 5" id="KW-0812">Transmembrane</keyword>
<feature type="transmembrane region" description="Helical" evidence="5">
    <location>
        <begin position="331"/>
        <end position="364"/>
    </location>
</feature>
<dbReference type="InterPro" id="IPR001807">
    <property type="entry name" value="ClC"/>
</dbReference>
<evidence type="ECO:0000256" key="1">
    <source>
        <dbReference type="ARBA" id="ARBA00004141"/>
    </source>
</evidence>
<comment type="caution">
    <text evidence="6">The sequence shown here is derived from an EMBL/GenBank/DDBJ whole genome shotgun (WGS) entry which is preliminary data.</text>
</comment>
<evidence type="ECO:0008006" key="8">
    <source>
        <dbReference type="Google" id="ProtNLM"/>
    </source>
</evidence>
<gene>
    <name evidence="6" type="ORF">FC66_GL000456</name>
</gene>
<accession>A0A0R1HRM6</accession>
<feature type="transmembrane region" description="Helical" evidence="5">
    <location>
        <begin position="46"/>
        <end position="64"/>
    </location>
</feature>
<dbReference type="InterPro" id="IPR050368">
    <property type="entry name" value="ClC-type_chloride_channel"/>
</dbReference>
<feature type="transmembrane region" description="Helical" evidence="5">
    <location>
        <begin position="99"/>
        <end position="122"/>
    </location>
</feature>
<dbReference type="Gene3D" id="1.10.3080.10">
    <property type="entry name" value="Clc chloride channel"/>
    <property type="match status" value="1"/>
</dbReference>
<dbReference type="AlphaFoldDB" id="A0A0R1HRM6"/>
<keyword evidence="4 5" id="KW-0472">Membrane</keyword>
<name>A0A0R1HRM6_9LACO</name>
<protein>
    <recommendedName>
        <fullName evidence="8">Chloride channel protein</fullName>
    </recommendedName>
</protein>
<dbReference type="STRING" id="1423719.FC66_GL000456"/>
<dbReference type="GO" id="GO:0016020">
    <property type="term" value="C:membrane"/>
    <property type="evidence" value="ECO:0007669"/>
    <property type="project" value="UniProtKB-SubCell"/>
</dbReference>
<evidence type="ECO:0000256" key="4">
    <source>
        <dbReference type="ARBA" id="ARBA00023136"/>
    </source>
</evidence>
<dbReference type="Proteomes" id="UP000051450">
    <property type="component" value="Unassembled WGS sequence"/>
</dbReference>
<dbReference type="GO" id="GO:0015108">
    <property type="term" value="F:chloride transmembrane transporter activity"/>
    <property type="evidence" value="ECO:0007669"/>
    <property type="project" value="InterPro"/>
</dbReference>
<organism evidence="6 7">
    <name type="scientific">Dellaglioa algida DSM 15638</name>
    <dbReference type="NCBI Taxonomy" id="1423719"/>
    <lineage>
        <taxon>Bacteria</taxon>
        <taxon>Bacillati</taxon>
        <taxon>Bacillota</taxon>
        <taxon>Bacilli</taxon>
        <taxon>Lactobacillales</taxon>
        <taxon>Lactobacillaceae</taxon>
        <taxon>Dellaglioa</taxon>
    </lineage>
</organism>
<dbReference type="PANTHER" id="PTHR43427">
    <property type="entry name" value="CHLORIDE CHANNEL PROTEIN CLC-E"/>
    <property type="match status" value="1"/>
</dbReference>
<dbReference type="Pfam" id="PF00654">
    <property type="entry name" value="Voltage_CLC"/>
    <property type="match status" value="1"/>
</dbReference>
<dbReference type="PANTHER" id="PTHR43427:SF12">
    <property type="entry name" value="CHLORIDE TRANSPORTER"/>
    <property type="match status" value="1"/>
</dbReference>
<feature type="transmembrane region" description="Helical" evidence="5">
    <location>
        <begin position="142"/>
        <end position="162"/>
    </location>
</feature>
<comment type="subcellular location">
    <subcellularLocation>
        <location evidence="1">Membrane</location>
        <topology evidence="1">Multi-pass membrane protein</topology>
    </subcellularLocation>
</comment>
<feature type="transmembrane region" description="Helical" evidence="5">
    <location>
        <begin position="370"/>
        <end position="392"/>
    </location>
</feature>
<evidence type="ECO:0000256" key="5">
    <source>
        <dbReference type="SAM" id="Phobius"/>
    </source>
</evidence>
<dbReference type="PATRIC" id="fig|1423719.4.peg.460"/>
<reference evidence="6 7" key="1">
    <citation type="journal article" date="2015" name="Genome Announc.">
        <title>Expanding the biotechnology potential of lactobacilli through comparative genomics of 213 strains and associated genera.</title>
        <authorList>
            <person name="Sun Z."/>
            <person name="Harris H.M."/>
            <person name="McCann A."/>
            <person name="Guo C."/>
            <person name="Argimon S."/>
            <person name="Zhang W."/>
            <person name="Yang X."/>
            <person name="Jeffery I.B."/>
            <person name="Cooney J.C."/>
            <person name="Kagawa T.F."/>
            <person name="Liu W."/>
            <person name="Song Y."/>
            <person name="Salvetti E."/>
            <person name="Wrobel A."/>
            <person name="Rasinkangas P."/>
            <person name="Parkhill J."/>
            <person name="Rea M.C."/>
            <person name="O'Sullivan O."/>
            <person name="Ritari J."/>
            <person name="Douillard F.P."/>
            <person name="Paul Ross R."/>
            <person name="Yang R."/>
            <person name="Briner A.E."/>
            <person name="Felis G.E."/>
            <person name="de Vos W.M."/>
            <person name="Barrangou R."/>
            <person name="Klaenhammer T.R."/>
            <person name="Caufield P.W."/>
            <person name="Cui Y."/>
            <person name="Zhang H."/>
            <person name="O'Toole P.W."/>
        </authorList>
    </citation>
    <scope>NUCLEOTIDE SEQUENCE [LARGE SCALE GENOMIC DNA]</scope>
    <source>
        <strain evidence="6 7">DSM 15638</strain>
    </source>
</reference>
<feature type="transmembrane region" description="Helical" evidence="5">
    <location>
        <begin position="7"/>
        <end position="40"/>
    </location>
</feature>
<evidence type="ECO:0000313" key="6">
    <source>
        <dbReference type="EMBL" id="KRK45207.1"/>
    </source>
</evidence>
<evidence type="ECO:0000256" key="2">
    <source>
        <dbReference type="ARBA" id="ARBA00022692"/>
    </source>
</evidence>
<dbReference type="SUPFAM" id="SSF81340">
    <property type="entry name" value="Clc chloride channel"/>
    <property type="match status" value="1"/>
</dbReference>
<keyword evidence="3 5" id="KW-1133">Transmembrane helix</keyword>
<sequence>MKFDSIFIFMSSLLGIFVGMVASLFLVILNIFINFIWVTVPGNLEWSYYPLIVGLIGGLLVGLFQKYLGDYPKTMHQTLQEFKDTGSVRYKKRVGKNILAAWIVLAFGASLGPEAALSSILGGLISWVGDKMKLTLKRREEFLNLGIGTMMATIFHAPLLGMGEALEKDAVTKQSAKKNWPKILLYGWTTLLGILGFTSINRLFPKEALFGLRFAKVNWQPEVLWLIVPALIIGVIFGILFLKLEEISEKIAKKITNKLIAAVLAGALIGVAGMISPYLLFSGEHQLLSFSGSAAKESVLFLVLLALGKSLLTNICFAFGWRGGKIFPAIFASVAIGFAIITIFNYTPGLIIGIVVAASVTIILNQPIVTGALLLFLFPLQFFPAIAVACYLSGKIRSKLAEIKMIV</sequence>
<dbReference type="OrthoDB" id="2729535at2"/>
<feature type="transmembrane region" description="Helical" evidence="5">
    <location>
        <begin position="224"/>
        <end position="244"/>
    </location>
</feature>
<feature type="transmembrane region" description="Helical" evidence="5">
    <location>
        <begin position="183"/>
        <end position="204"/>
    </location>
</feature>
<dbReference type="RefSeq" id="WP_057974714.1">
    <property type="nucleotide sequence ID" value="NZ_AZDI01000012.1"/>
</dbReference>
<keyword evidence="7" id="KW-1185">Reference proteome</keyword>
<feature type="transmembrane region" description="Helical" evidence="5">
    <location>
        <begin position="256"/>
        <end position="279"/>
    </location>
</feature>
<dbReference type="EMBL" id="AZDI01000012">
    <property type="protein sequence ID" value="KRK45207.1"/>
    <property type="molecule type" value="Genomic_DNA"/>
</dbReference>
<dbReference type="CDD" id="cd00400">
    <property type="entry name" value="Voltage_gated_ClC"/>
    <property type="match status" value="1"/>
</dbReference>
<feature type="transmembrane region" description="Helical" evidence="5">
    <location>
        <begin position="299"/>
        <end position="319"/>
    </location>
</feature>
<proteinExistence type="predicted"/>
<evidence type="ECO:0000313" key="7">
    <source>
        <dbReference type="Proteomes" id="UP000051450"/>
    </source>
</evidence>
<evidence type="ECO:0000256" key="3">
    <source>
        <dbReference type="ARBA" id="ARBA00022989"/>
    </source>
</evidence>
<dbReference type="InterPro" id="IPR014743">
    <property type="entry name" value="Cl-channel_core"/>
</dbReference>